<dbReference type="EMBL" id="DS028096">
    <property type="protein sequence ID" value="KMP06409.1"/>
    <property type="molecule type" value="Genomic_DNA"/>
</dbReference>
<organism evidence="2 3">
    <name type="scientific">Coccidioides immitis RMSCC 2394</name>
    <dbReference type="NCBI Taxonomy" id="404692"/>
    <lineage>
        <taxon>Eukaryota</taxon>
        <taxon>Fungi</taxon>
        <taxon>Dikarya</taxon>
        <taxon>Ascomycota</taxon>
        <taxon>Pezizomycotina</taxon>
        <taxon>Eurotiomycetes</taxon>
        <taxon>Eurotiomycetidae</taxon>
        <taxon>Onygenales</taxon>
        <taxon>Onygenaceae</taxon>
        <taxon>Coccidioides</taxon>
    </lineage>
</organism>
<feature type="region of interest" description="Disordered" evidence="1">
    <location>
        <begin position="1"/>
        <end position="29"/>
    </location>
</feature>
<evidence type="ECO:0000313" key="2">
    <source>
        <dbReference type="EMBL" id="KMP06409.1"/>
    </source>
</evidence>
<dbReference type="AlphaFoldDB" id="A0A0J6YH54"/>
<protein>
    <submittedName>
        <fullName evidence="2">Uncharacterized protein</fullName>
    </submittedName>
</protein>
<evidence type="ECO:0000313" key="3">
    <source>
        <dbReference type="Proteomes" id="UP000054565"/>
    </source>
</evidence>
<proteinExistence type="predicted"/>
<accession>A0A0J6YH54</accession>
<name>A0A0J6YH54_COCIT</name>
<sequence>MAHYPGFSGKGGPDANPSSGREPIPTDRLRLEKLASRREGCKDARTRSIGLNILHRLNWVIYGVELGTLRVPYILRAGQKNRLRRVRNDLRTLPFSTVGKELESVTRSFAELYQVSNTLGIAL</sequence>
<gene>
    <name evidence="2" type="ORF">CIRG_06090</name>
</gene>
<evidence type="ECO:0000256" key="1">
    <source>
        <dbReference type="SAM" id="MobiDB-lite"/>
    </source>
</evidence>
<reference evidence="3" key="1">
    <citation type="journal article" date="2010" name="Genome Res.">
        <title>Population genomic sequencing of Coccidioides fungi reveals recent hybridization and transposon control.</title>
        <authorList>
            <person name="Neafsey D.E."/>
            <person name="Barker B.M."/>
            <person name="Sharpton T.J."/>
            <person name="Stajich J.E."/>
            <person name="Park D.J."/>
            <person name="Whiston E."/>
            <person name="Hung C.-Y."/>
            <person name="McMahan C."/>
            <person name="White J."/>
            <person name="Sykes S."/>
            <person name="Heiman D."/>
            <person name="Young S."/>
            <person name="Zeng Q."/>
            <person name="Abouelleil A."/>
            <person name="Aftuck L."/>
            <person name="Bessette D."/>
            <person name="Brown A."/>
            <person name="FitzGerald M."/>
            <person name="Lui A."/>
            <person name="Macdonald J.P."/>
            <person name="Priest M."/>
            <person name="Orbach M.J."/>
            <person name="Galgiani J.N."/>
            <person name="Kirkland T.N."/>
            <person name="Cole G.T."/>
            <person name="Birren B.W."/>
            <person name="Henn M.R."/>
            <person name="Taylor J.W."/>
            <person name="Rounsley S.D."/>
        </authorList>
    </citation>
    <scope>NUCLEOTIDE SEQUENCE [LARGE SCALE GENOMIC DNA]</scope>
    <source>
        <strain evidence="3">RMSCC 2394</strain>
    </source>
</reference>
<dbReference type="Proteomes" id="UP000054565">
    <property type="component" value="Unassembled WGS sequence"/>
</dbReference>